<keyword evidence="3" id="KW-1185">Reference proteome</keyword>
<sequence>MIADHEVGETKMDATTLDEWLIAPSHEAEAAAGPDMPSTWNNRVKDRVMEDLSSVLTRAGGPAQYLADVDLLEFGEWLWTTFPEEDSFLYHRTKGLPLIQESEASSTPPFLCHVASLGFSEKCSLKPPPGQAQCLALCEQFLLEGFLTTTPDTGPLLVLENMLVEDSRRPVSLWHDGVIEPLPCFSLGYLKGMARASSLLFLLHRLMVMKFDAWEDLSALYASVRRIHMHSVKVSSRVEEALTNMRISCRSSLRKATTTLECVVMVKNLMNMGSVRDHMVFVRQWNSMSAQQFQFKGKRLTAMKLLFEEAPEDWVMGSEGEALQLILSHVSEMGSDKALWSDDNLSTKKLFPKFSFPAKSKKWVNRLKTSDQSMLLAIRYLHAKFKARSVEMRSRPDASVVEDASRKAALAYNLANELCNLVPLRFEQVFQDWCVAWAEGDCNVDIELDSLLLERREDLDPRTHVPSMKKLCDVISRPVVRSHHEESSITQGQFDLVVKQIEYDVQVFTTWEAKKATAMANRDHAAMKWKVDKRQQALAAADTFFESCCRIVPWDKKVEKNIGECMNFRRQVIMNQMGLEHATQIPHICYLNASAPCVLSTVHLKNSVEVMTWALAENMQGVGLVVNPVFSYQKGRILLEERALYDQLMGGNHNLDWGFAIMFGNRQDNRDLRPLVYAGKFVFASPLDVQKNVFWNSELRRLQRTNEVAQLHQRDMREVENLADDALPESTDTTSRVKGASKYSQIGADCCHELLNGLLKGSTYATIGPALLLIDLHIMTGDMLQAFCKMRASTPHVFYFGLAEDQNEASYVEQWIKNDMADKFLAGAALPNGEKIEASVPDDLLEVIRDGKLFMPAKLVQEWRGHSTCGSQFQKVLDNFLETYEVIEAQAISPNAEEKKRKAGEPEGQTTPKRTKATDPSLLIELEKIDKALLYECKVGTNVKDSLWLQVRAGNHIFLANKANKDWSGKDLPICGFGKGSFKMIKGDADLPDGGVELSLEGSSDQICFDGRVVQLGEVVKDLRKKNPETKVTYFQMSFDSEDPHKFQLKRTHRVVFIPRPEEKAAEVKDSNAGARENVQLWHSSDSVAIMWHMKHSPVKGLIPLKPAVFLKSPVQIPPRQALVVVRP</sequence>
<dbReference type="EMBL" id="CAXAMN010027909">
    <property type="protein sequence ID" value="CAK9113746.1"/>
    <property type="molecule type" value="Genomic_DNA"/>
</dbReference>
<accession>A0ABP0SNB4</accession>
<evidence type="ECO:0000313" key="2">
    <source>
        <dbReference type="EMBL" id="CAK9113746.1"/>
    </source>
</evidence>
<feature type="region of interest" description="Disordered" evidence="1">
    <location>
        <begin position="895"/>
        <end position="915"/>
    </location>
</feature>
<reference evidence="2 3" key="1">
    <citation type="submission" date="2024-02" db="EMBL/GenBank/DDBJ databases">
        <authorList>
            <person name="Chen Y."/>
            <person name="Shah S."/>
            <person name="Dougan E. K."/>
            <person name="Thang M."/>
            <person name="Chan C."/>
        </authorList>
    </citation>
    <scope>NUCLEOTIDE SEQUENCE [LARGE SCALE GENOMIC DNA]</scope>
</reference>
<name>A0ABP0SNB4_9DINO</name>
<gene>
    <name evidence="2" type="ORF">CCMP2556_LOCUS52628</name>
</gene>
<protein>
    <submittedName>
        <fullName evidence="2">Uncharacterized protein</fullName>
    </submittedName>
</protein>
<organism evidence="2 3">
    <name type="scientific">Durusdinium trenchii</name>
    <dbReference type="NCBI Taxonomy" id="1381693"/>
    <lineage>
        <taxon>Eukaryota</taxon>
        <taxon>Sar</taxon>
        <taxon>Alveolata</taxon>
        <taxon>Dinophyceae</taxon>
        <taxon>Suessiales</taxon>
        <taxon>Symbiodiniaceae</taxon>
        <taxon>Durusdinium</taxon>
    </lineage>
</organism>
<evidence type="ECO:0000256" key="1">
    <source>
        <dbReference type="SAM" id="MobiDB-lite"/>
    </source>
</evidence>
<evidence type="ECO:0000313" key="3">
    <source>
        <dbReference type="Proteomes" id="UP001642484"/>
    </source>
</evidence>
<comment type="caution">
    <text evidence="2">The sequence shown here is derived from an EMBL/GenBank/DDBJ whole genome shotgun (WGS) entry which is preliminary data.</text>
</comment>
<dbReference type="Proteomes" id="UP001642484">
    <property type="component" value="Unassembled WGS sequence"/>
</dbReference>
<feature type="compositionally biased region" description="Basic and acidic residues" evidence="1">
    <location>
        <begin position="896"/>
        <end position="905"/>
    </location>
</feature>
<proteinExistence type="predicted"/>